<dbReference type="InterPro" id="IPR040079">
    <property type="entry name" value="Glutathione_S-Trfase"/>
</dbReference>
<keyword evidence="4" id="KW-1185">Reference proteome</keyword>
<comment type="caution">
    <text evidence="3">The sequence shown here is derived from an EMBL/GenBank/DDBJ whole genome shotgun (WGS) entry which is preliminary data.</text>
</comment>
<dbReference type="Gene3D" id="3.40.30.10">
    <property type="entry name" value="Glutaredoxin"/>
    <property type="match status" value="1"/>
</dbReference>
<reference evidence="3" key="1">
    <citation type="submission" date="2019-02" db="EMBL/GenBank/DDBJ databases">
        <authorList>
            <person name="Li S.-H."/>
        </authorList>
    </citation>
    <scope>NUCLEOTIDE SEQUENCE</scope>
    <source>
        <strain evidence="3">IMCC8485</strain>
    </source>
</reference>
<dbReference type="PANTHER" id="PTHR42673">
    <property type="entry name" value="MALEYLACETOACETATE ISOMERASE"/>
    <property type="match status" value="1"/>
</dbReference>
<dbReference type="InterPro" id="IPR036282">
    <property type="entry name" value="Glutathione-S-Trfase_C_sf"/>
</dbReference>
<dbReference type="Gene3D" id="1.20.1050.10">
    <property type="match status" value="1"/>
</dbReference>
<dbReference type="CDD" id="cd00570">
    <property type="entry name" value="GST_N_family"/>
    <property type="match status" value="1"/>
</dbReference>
<accession>A0ABT3T1I0</accession>
<organism evidence="3 4">
    <name type="scientific">Candidatus Seongchinamella marina</name>
    <dbReference type="NCBI Taxonomy" id="2518990"/>
    <lineage>
        <taxon>Bacteria</taxon>
        <taxon>Pseudomonadati</taxon>
        <taxon>Pseudomonadota</taxon>
        <taxon>Gammaproteobacteria</taxon>
        <taxon>Cellvibrionales</taxon>
        <taxon>Halieaceae</taxon>
        <taxon>Seongchinamella</taxon>
    </lineage>
</organism>
<evidence type="ECO:0000259" key="1">
    <source>
        <dbReference type="PROSITE" id="PS50404"/>
    </source>
</evidence>
<dbReference type="SUPFAM" id="SSF52833">
    <property type="entry name" value="Thioredoxin-like"/>
    <property type="match status" value="1"/>
</dbReference>
<proteinExistence type="predicted"/>
<protein>
    <submittedName>
        <fullName evidence="3">Glutathione S-transferase family protein</fullName>
    </submittedName>
</protein>
<evidence type="ECO:0000313" key="4">
    <source>
        <dbReference type="Proteomes" id="UP001143307"/>
    </source>
</evidence>
<sequence>MNKSLNKQKPRVYGGTVSPYVRKVRVALAYKDVEFEDVEQTPFGAPAEFRELSPLSKIPVWQEGDFVLPDSSVILSYIEQRYPEPPLLPADPQPRARALWFQEYGGSKLNEATAGIFFERVVKPKILKLETNTKLVDHLLGKTLPRALDYLTKCLGDDEYMVGGMFSLADIALTTSFVNLNLAGVSVDTSRWPAYAAYVERIHALPFYAPIVADVPAWTKYRQD</sequence>
<dbReference type="Pfam" id="PF13410">
    <property type="entry name" value="GST_C_2"/>
    <property type="match status" value="1"/>
</dbReference>
<dbReference type="SFLD" id="SFLDG00358">
    <property type="entry name" value="Main_(cytGST)"/>
    <property type="match status" value="1"/>
</dbReference>
<dbReference type="EMBL" id="SHNP01000007">
    <property type="protein sequence ID" value="MCX2975374.1"/>
    <property type="molecule type" value="Genomic_DNA"/>
</dbReference>
<dbReference type="InterPro" id="IPR036249">
    <property type="entry name" value="Thioredoxin-like_sf"/>
</dbReference>
<dbReference type="InterPro" id="IPR010987">
    <property type="entry name" value="Glutathione-S-Trfase_C-like"/>
</dbReference>
<dbReference type="PANTHER" id="PTHR42673:SF21">
    <property type="entry name" value="GLUTATHIONE S-TRANSFERASE YFCF"/>
    <property type="match status" value="1"/>
</dbReference>
<dbReference type="PROSITE" id="PS50404">
    <property type="entry name" value="GST_NTER"/>
    <property type="match status" value="1"/>
</dbReference>
<dbReference type="SFLD" id="SFLDS00019">
    <property type="entry name" value="Glutathione_Transferase_(cytos"/>
    <property type="match status" value="1"/>
</dbReference>
<feature type="domain" description="GST C-terminal" evidence="2">
    <location>
        <begin position="91"/>
        <end position="224"/>
    </location>
</feature>
<name>A0ABT3T1I0_9GAMM</name>
<dbReference type="Pfam" id="PF13417">
    <property type="entry name" value="GST_N_3"/>
    <property type="match status" value="1"/>
</dbReference>
<evidence type="ECO:0000259" key="2">
    <source>
        <dbReference type="PROSITE" id="PS50405"/>
    </source>
</evidence>
<evidence type="ECO:0000313" key="3">
    <source>
        <dbReference type="EMBL" id="MCX2975374.1"/>
    </source>
</evidence>
<dbReference type="InterPro" id="IPR004045">
    <property type="entry name" value="Glutathione_S-Trfase_N"/>
</dbReference>
<gene>
    <name evidence="3" type="ORF">EYC87_17475</name>
</gene>
<dbReference type="Proteomes" id="UP001143307">
    <property type="component" value="Unassembled WGS sequence"/>
</dbReference>
<feature type="domain" description="GST N-terminal" evidence="1">
    <location>
        <begin position="8"/>
        <end position="86"/>
    </location>
</feature>
<dbReference type="PROSITE" id="PS50405">
    <property type="entry name" value="GST_CTER"/>
    <property type="match status" value="1"/>
</dbReference>
<dbReference type="SUPFAM" id="SSF47616">
    <property type="entry name" value="GST C-terminal domain-like"/>
    <property type="match status" value="1"/>
</dbReference>